<protein>
    <recommendedName>
        <fullName evidence="2">MADF domain-containing protein</fullName>
    </recommendedName>
</protein>
<organism evidence="3 4">
    <name type="scientific">Parnassius mnemosyne</name>
    <name type="common">clouded apollo</name>
    <dbReference type="NCBI Taxonomy" id="213953"/>
    <lineage>
        <taxon>Eukaryota</taxon>
        <taxon>Metazoa</taxon>
        <taxon>Ecdysozoa</taxon>
        <taxon>Arthropoda</taxon>
        <taxon>Hexapoda</taxon>
        <taxon>Insecta</taxon>
        <taxon>Pterygota</taxon>
        <taxon>Neoptera</taxon>
        <taxon>Endopterygota</taxon>
        <taxon>Lepidoptera</taxon>
        <taxon>Glossata</taxon>
        <taxon>Ditrysia</taxon>
        <taxon>Papilionoidea</taxon>
        <taxon>Papilionidae</taxon>
        <taxon>Parnassiinae</taxon>
        <taxon>Parnassini</taxon>
        <taxon>Parnassius</taxon>
        <taxon>Driopa</taxon>
    </lineage>
</organism>
<name>A0AAV1LL33_9NEOP</name>
<sequence length="116" mass="13550">MMWSGEQLLELISLYQENPVIWDPKNPHYFKKNLKNDAWSNIAHSLERDVEECKNKMISLLASHRREKGKVKKSHSSGRGGDETYKSTWFAYKALAFLGDRNNPRKRRNTEVTALN</sequence>
<dbReference type="PANTHER" id="PTHR21505:SF12">
    <property type="entry name" value="MADF DOMAIN-CONTAINING PROTEIN-RELATED"/>
    <property type="match status" value="1"/>
</dbReference>
<dbReference type="SMART" id="SM00595">
    <property type="entry name" value="MADF"/>
    <property type="match status" value="1"/>
</dbReference>
<dbReference type="Pfam" id="PF10545">
    <property type="entry name" value="MADF_DNA_bdg"/>
    <property type="match status" value="1"/>
</dbReference>
<reference evidence="3 4" key="1">
    <citation type="submission" date="2023-11" db="EMBL/GenBank/DDBJ databases">
        <authorList>
            <person name="Hedman E."/>
            <person name="Englund M."/>
            <person name="Stromberg M."/>
            <person name="Nyberg Akerstrom W."/>
            <person name="Nylinder S."/>
            <person name="Jareborg N."/>
            <person name="Kallberg Y."/>
            <person name="Kronander E."/>
        </authorList>
    </citation>
    <scope>NUCLEOTIDE SEQUENCE [LARGE SCALE GENOMIC DNA]</scope>
</reference>
<accession>A0AAV1LL33</accession>
<evidence type="ECO:0000313" key="4">
    <source>
        <dbReference type="Proteomes" id="UP001314205"/>
    </source>
</evidence>
<dbReference type="PANTHER" id="PTHR21505">
    <property type="entry name" value="MADF DOMAIN-CONTAINING PROTEIN-RELATED"/>
    <property type="match status" value="1"/>
</dbReference>
<evidence type="ECO:0000259" key="2">
    <source>
        <dbReference type="PROSITE" id="PS51029"/>
    </source>
</evidence>
<feature type="region of interest" description="Disordered" evidence="1">
    <location>
        <begin position="64"/>
        <end position="84"/>
    </location>
</feature>
<evidence type="ECO:0000313" key="3">
    <source>
        <dbReference type="EMBL" id="CAK1594949.1"/>
    </source>
</evidence>
<keyword evidence="4" id="KW-1185">Reference proteome</keyword>
<dbReference type="EMBL" id="CAVLGL010000091">
    <property type="protein sequence ID" value="CAK1594949.1"/>
    <property type="molecule type" value="Genomic_DNA"/>
</dbReference>
<evidence type="ECO:0000256" key="1">
    <source>
        <dbReference type="SAM" id="MobiDB-lite"/>
    </source>
</evidence>
<dbReference type="AlphaFoldDB" id="A0AAV1LL33"/>
<dbReference type="PROSITE" id="PS51029">
    <property type="entry name" value="MADF"/>
    <property type="match status" value="1"/>
</dbReference>
<feature type="compositionally biased region" description="Basic residues" evidence="1">
    <location>
        <begin position="64"/>
        <end position="76"/>
    </location>
</feature>
<proteinExistence type="predicted"/>
<dbReference type="InterPro" id="IPR006578">
    <property type="entry name" value="MADF-dom"/>
</dbReference>
<dbReference type="Proteomes" id="UP001314205">
    <property type="component" value="Unassembled WGS sequence"/>
</dbReference>
<comment type="caution">
    <text evidence="3">The sequence shown here is derived from an EMBL/GenBank/DDBJ whole genome shotgun (WGS) entry which is preliminary data.</text>
</comment>
<gene>
    <name evidence="3" type="ORF">PARMNEM_LOCUS14507</name>
</gene>
<feature type="domain" description="MADF" evidence="2">
    <location>
        <begin position="10"/>
        <end position="103"/>
    </location>
</feature>